<dbReference type="EMBL" id="JBHMDO010000042">
    <property type="protein sequence ID" value="MFB9329353.1"/>
    <property type="molecule type" value="Genomic_DNA"/>
</dbReference>
<feature type="domain" description="Response regulatory" evidence="6">
    <location>
        <begin position="3"/>
        <end position="121"/>
    </location>
</feature>
<dbReference type="SMART" id="SM00342">
    <property type="entry name" value="HTH_ARAC"/>
    <property type="match status" value="1"/>
</dbReference>
<dbReference type="InterPro" id="IPR018060">
    <property type="entry name" value="HTH_AraC"/>
</dbReference>
<protein>
    <submittedName>
        <fullName evidence="7">Response regulator</fullName>
    </submittedName>
</protein>
<dbReference type="InterPro" id="IPR011006">
    <property type="entry name" value="CheY-like_superfamily"/>
</dbReference>
<evidence type="ECO:0000256" key="4">
    <source>
        <dbReference type="PROSITE-ProRule" id="PRU00169"/>
    </source>
</evidence>
<feature type="modified residue" description="4-aspartylphosphate" evidence="4">
    <location>
        <position position="55"/>
    </location>
</feature>
<keyword evidence="1" id="KW-0805">Transcription regulation</keyword>
<dbReference type="Gene3D" id="3.40.50.2300">
    <property type="match status" value="1"/>
</dbReference>
<dbReference type="SUPFAM" id="SSF52172">
    <property type="entry name" value="CheY-like"/>
    <property type="match status" value="1"/>
</dbReference>
<keyword evidence="2" id="KW-0238">DNA-binding</keyword>
<name>A0ABV5KY37_9BACL</name>
<evidence type="ECO:0000256" key="1">
    <source>
        <dbReference type="ARBA" id="ARBA00023015"/>
    </source>
</evidence>
<evidence type="ECO:0000256" key="3">
    <source>
        <dbReference type="ARBA" id="ARBA00023163"/>
    </source>
</evidence>
<proteinExistence type="predicted"/>
<dbReference type="CDD" id="cd17536">
    <property type="entry name" value="REC_YesN-like"/>
    <property type="match status" value="1"/>
</dbReference>
<dbReference type="Pfam" id="PF12833">
    <property type="entry name" value="HTH_18"/>
    <property type="match status" value="1"/>
</dbReference>
<evidence type="ECO:0000259" key="5">
    <source>
        <dbReference type="PROSITE" id="PS01124"/>
    </source>
</evidence>
<keyword evidence="8" id="KW-1185">Reference proteome</keyword>
<organism evidence="7 8">
    <name type="scientific">Paenibacillus aurantiacus</name>
    <dbReference type="NCBI Taxonomy" id="1936118"/>
    <lineage>
        <taxon>Bacteria</taxon>
        <taxon>Bacillati</taxon>
        <taxon>Bacillota</taxon>
        <taxon>Bacilli</taxon>
        <taxon>Bacillales</taxon>
        <taxon>Paenibacillaceae</taxon>
        <taxon>Paenibacillus</taxon>
    </lineage>
</organism>
<dbReference type="PANTHER" id="PTHR43280">
    <property type="entry name" value="ARAC-FAMILY TRANSCRIPTIONAL REGULATOR"/>
    <property type="match status" value="1"/>
</dbReference>
<dbReference type="RefSeq" id="WP_377499554.1">
    <property type="nucleotide sequence ID" value="NZ_JBHMDO010000042.1"/>
</dbReference>
<comment type="caution">
    <text evidence="7">The sequence shown here is derived from an EMBL/GenBank/DDBJ whole genome shotgun (WGS) entry which is preliminary data.</text>
</comment>
<sequence>MYTLMIVEDEPLIREGLKHYFPWSELGVTHIIEAEDGAQGERLALRETPDLVITDIRMPEMDGLTMIERLRPQLPSAVFVILTGYNDFEYAQKAIRLGNIQAYLLKPLEYEDSLATVKAALAKLHQRQTEELLIKGAELLRLERRRAQESLVVKRLLEEPGFDPTPALLSIGLPDPADGRSRRYATLVATAPPPSGTLPSPDDEWTAAAERFIADHANRLLGTAEGVQFLAYIRGGKLFVLALFDTEAETANLGRQDAKHPNSPNLAFADAAAALASLNRVRAEAVYIAASGLVATTAELLQSFAQTELALYRRYWQPDVYLFRATSAVAPPSPETQPTPLAPRDKELLQAHLRQGDAAAARELLMGLAEASRQLPDNTSPDRWLASLQELVSLTLRHAHQHGIAVEQFASGKMLTLAFADDFATARDMFAWLADWTDRLIAANPSGPEAQAVGADARVFAQIEQFVRQHIDREITLQMVADRFFYNPSYLSRLFKTKLNKNYLVFVAEIRIRYAQECLKDPNLFITDVCAMCGYKSYKHFVKTFRGIAGMTPTDYRKQLGIGS</sequence>
<dbReference type="InterPro" id="IPR009057">
    <property type="entry name" value="Homeodomain-like_sf"/>
</dbReference>
<keyword evidence="3" id="KW-0804">Transcription</keyword>
<dbReference type="PROSITE" id="PS01124">
    <property type="entry name" value="HTH_ARAC_FAMILY_2"/>
    <property type="match status" value="1"/>
</dbReference>
<feature type="domain" description="HTH araC/xylS-type" evidence="5">
    <location>
        <begin position="461"/>
        <end position="559"/>
    </location>
</feature>
<evidence type="ECO:0000313" key="7">
    <source>
        <dbReference type="EMBL" id="MFB9329353.1"/>
    </source>
</evidence>
<dbReference type="PROSITE" id="PS50110">
    <property type="entry name" value="RESPONSE_REGULATORY"/>
    <property type="match status" value="1"/>
</dbReference>
<evidence type="ECO:0000313" key="8">
    <source>
        <dbReference type="Proteomes" id="UP001589747"/>
    </source>
</evidence>
<dbReference type="Gene3D" id="1.10.10.60">
    <property type="entry name" value="Homeodomain-like"/>
    <property type="match status" value="2"/>
</dbReference>
<evidence type="ECO:0000259" key="6">
    <source>
        <dbReference type="PROSITE" id="PS50110"/>
    </source>
</evidence>
<evidence type="ECO:0000256" key="2">
    <source>
        <dbReference type="ARBA" id="ARBA00023125"/>
    </source>
</evidence>
<keyword evidence="4" id="KW-0597">Phosphoprotein</keyword>
<reference evidence="7 8" key="1">
    <citation type="submission" date="2024-09" db="EMBL/GenBank/DDBJ databases">
        <authorList>
            <person name="Sun Q."/>
            <person name="Mori K."/>
        </authorList>
    </citation>
    <scope>NUCLEOTIDE SEQUENCE [LARGE SCALE GENOMIC DNA]</scope>
    <source>
        <strain evidence="7 8">TISTR 2452</strain>
    </source>
</reference>
<dbReference type="SMART" id="SM00448">
    <property type="entry name" value="REC"/>
    <property type="match status" value="1"/>
</dbReference>
<accession>A0ABV5KY37</accession>
<gene>
    <name evidence="7" type="ORF">ACFFSY_25735</name>
</gene>
<dbReference type="SUPFAM" id="SSF46689">
    <property type="entry name" value="Homeodomain-like"/>
    <property type="match status" value="1"/>
</dbReference>
<dbReference type="Pfam" id="PF00072">
    <property type="entry name" value="Response_reg"/>
    <property type="match status" value="1"/>
</dbReference>
<dbReference type="PANTHER" id="PTHR43280:SF10">
    <property type="entry name" value="REGULATORY PROTEIN POCR"/>
    <property type="match status" value="1"/>
</dbReference>
<dbReference type="InterPro" id="IPR001789">
    <property type="entry name" value="Sig_transdc_resp-reg_receiver"/>
</dbReference>
<dbReference type="Proteomes" id="UP001589747">
    <property type="component" value="Unassembled WGS sequence"/>
</dbReference>